<reference evidence="1 2" key="1">
    <citation type="journal article" date="2019" name="Commun. Biol.">
        <title>The bagworm genome reveals a unique fibroin gene that provides high tensile strength.</title>
        <authorList>
            <person name="Kono N."/>
            <person name="Nakamura H."/>
            <person name="Ohtoshi R."/>
            <person name="Tomita M."/>
            <person name="Numata K."/>
            <person name="Arakawa K."/>
        </authorList>
    </citation>
    <scope>NUCLEOTIDE SEQUENCE [LARGE SCALE GENOMIC DNA]</scope>
</reference>
<proteinExistence type="predicted"/>
<dbReference type="AlphaFoldDB" id="A0A4C1WAS7"/>
<keyword evidence="2" id="KW-1185">Reference proteome</keyword>
<evidence type="ECO:0000313" key="1">
    <source>
        <dbReference type="EMBL" id="GBP47602.1"/>
    </source>
</evidence>
<sequence>MYPETSEILWYPNFETLKPRLQSDLRYWGVRLMLLGNRSNIVKCWTVARKRIVKELSFEAENGRRQLQTSRWIGPSVYIALLTLPVIRSTTTQ</sequence>
<evidence type="ECO:0000313" key="2">
    <source>
        <dbReference type="Proteomes" id="UP000299102"/>
    </source>
</evidence>
<dbReference type="Proteomes" id="UP000299102">
    <property type="component" value="Unassembled WGS sequence"/>
</dbReference>
<protein>
    <submittedName>
        <fullName evidence="1">Uncharacterized protein</fullName>
    </submittedName>
</protein>
<name>A0A4C1WAS7_EUMVA</name>
<organism evidence="1 2">
    <name type="scientific">Eumeta variegata</name>
    <name type="common">Bagworm moth</name>
    <name type="synonym">Eumeta japonica</name>
    <dbReference type="NCBI Taxonomy" id="151549"/>
    <lineage>
        <taxon>Eukaryota</taxon>
        <taxon>Metazoa</taxon>
        <taxon>Ecdysozoa</taxon>
        <taxon>Arthropoda</taxon>
        <taxon>Hexapoda</taxon>
        <taxon>Insecta</taxon>
        <taxon>Pterygota</taxon>
        <taxon>Neoptera</taxon>
        <taxon>Endopterygota</taxon>
        <taxon>Lepidoptera</taxon>
        <taxon>Glossata</taxon>
        <taxon>Ditrysia</taxon>
        <taxon>Tineoidea</taxon>
        <taxon>Psychidae</taxon>
        <taxon>Oiketicinae</taxon>
        <taxon>Eumeta</taxon>
    </lineage>
</organism>
<gene>
    <name evidence="1" type="ORF">EVAR_30316_1</name>
</gene>
<accession>A0A4C1WAS7</accession>
<comment type="caution">
    <text evidence="1">The sequence shown here is derived from an EMBL/GenBank/DDBJ whole genome shotgun (WGS) entry which is preliminary data.</text>
</comment>
<dbReference type="EMBL" id="BGZK01000505">
    <property type="protein sequence ID" value="GBP47602.1"/>
    <property type="molecule type" value="Genomic_DNA"/>
</dbReference>